<dbReference type="KEGG" id="psty:BFS30_02740"/>
<keyword evidence="4" id="KW-1185">Reference proteome</keyword>
<reference evidence="3 4" key="1">
    <citation type="submission" date="2016-08" db="EMBL/GenBank/DDBJ databases">
        <authorList>
            <person name="Seilhamer J.J."/>
        </authorList>
    </citation>
    <scope>NUCLEOTIDE SEQUENCE [LARGE SCALE GENOMIC DNA]</scope>
    <source>
        <strain evidence="3 4">DX4</strain>
    </source>
</reference>
<dbReference type="Pfam" id="PF05193">
    <property type="entry name" value="Peptidase_M16_C"/>
    <property type="match status" value="1"/>
</dbReference>
<evidence type="ECO:0000259" key="2">
    <source>
        <dbReference type="Pfam" id="PF05193"/>
    </source>
</evidence>
<feature type="domain" description="Peptidase M16 C-terminal" evidence="2">
    <location>
        <begin position="152"/>
        <end position="198"/>
    </location>
</feature>
<gene>
    <name evidence="3" type="ORF">BFS30_02740</name>
</gene>
<keyword evidence="1" id="KW-0732">Signal</keyword>
<protein>
    <recommendedName>
        <fullName evidence="2">Peptidase M16 C-terminal domain-containing protein</fullName>
    </recommendedName>
</protein>
<evidence type="ECO:0000313" key="4">
    <source>
        <dbReference type="Proteomes" id="UP000094313"/>
    </source>
</evidence>
<feature type="signal peptide" evidence="1">
    <location>
        <begin position="1"/>
        <end position="28"/>
    </location>
</feature>
<dbReference type="Gene3D" id="3.30.830.10">
    <property type="entry name" value="Metalloenzyme, LuxS/M16 peptidase-like"/>
    <property type="match status" value="2"/>
</dbReference>
<accession>A0A1D7QBV0</accession>
<dbReference type="EMBL" id="CP017141">
    <property type="protein sequence ID" value="AOM76176.1"/>
    <property type="molecule type" value="Genomic_DNA"/>
</dbReference>
<dbReference type="SUPFAM" id="SSF63411">
    <property type="entry name" value="LuxS/MPP-like metallohydrolase"/>
    <property type="match status" value="1"/>
</dbReference>
<organism evidence="3 4">
    <name type="scientific">Pedobacter steynii</name>
    <dbReference type="NCBI Taxonomy" id="430522"/>
    <lineage>
        <taxon>Bacteria</taxon>
        <taxon>Pseudomonadati</taxon>
        <taxon>Bacteroidota</taxon>
        <taxon>Sphingobacteriia</taxon>
        <taxon>Sphingobacteriales</taxon>
        <taxon>Sphingobacteriaceae</taxon>
        <taxon>Pedobacter</taxon>
    </lineage>
</organism>
<proteinExistence type="predicted"/>
<sequence>MKKKIKMITMKKILIMIIGVFAFNNIQAQGTMKDPVSFKLKNGIEVVVAENSGMGKVFASVKIDGEPVSTNAAVSDVLTNLLTEGAIHKSKVAFANNGKDIAPKVNINAEEGNVAADAEDFENAFLVLSSAIQKPEMDKEAVDKANKNAEHSISFDELKTFYNQQIKPSRTYITIAGDITLAEAKALTKKAFGEWKENQETAIAK</sequence>
<evidence type="ECO:0000256" key="1">
    <source>
        <dbReference type="SAM" id="SignalP"/>
    </source>
</evidence>
<dbReference type="GO" id="GO:0046872">
    <property type="term" value="F:metal ion binding"/>
    <property type="evidence" value="ECO:0007669"/>
    <property type="project" value="InterPro"/>
</dbReference>
<feature type="chain" id="PRO_5009098356" description="Peptidase M16 C-terminal domain-containing protein" evidence="1">
    <location>
        <begin position="29"/>
        <end position="205"/>
    </location>
</feature>
<dbReference type="OrthoDB" id="767018at2"/>
<dbReference type="InterPro" id="IPR007863">
    <property type="entry name" value="Peptidase_M16_C"/>
</dbReference>
<evidence type="ECO:0000313" key="3">
    <source>
        <dbReference type="EMBL" id="AOM76176.1"/>
    </source>
</evidence>
<dbReference type="AlphaFoldDB" id="A0A1D7QBV0"/>
<dbReference type="Proteomes" id="UP000094313">
    <property type="component" value="Chromosome"/>
</dbReference>
<dbReference type="InterPro" id="IPR011249">
    <property type="entry name" value="Metalloenz_LuxS/M16"/>
</dbReference>
<name>A0A1D7QBV0_9SPHI</name>